<protein>
    <submittedName>
        <fullName evidence="1">Uncharacterized protein</fullName>
    </submittedName>
</protein>
<proteinExistence type="predicted"/>
<comment type="caution">
    <text evidence="1">The sequence shown here is derived from an EMBL/GenBank/DDBJ whole genome shotgun (WGS) entry which is preliminary data.</text>
</comment>
<reference evidence="1 2" key="1">
    <citation type="journal article" date="2018" name="Nat. Genet.">
        <title>The Rosa genome provides new insights in the design of modern roses.</title>
        <authorList>
            <person name="Bendahmane M."/>
        </authorList>
    </citation>
    <scope>NUCLEOTIDE SEQUENCE [LARGE SCALE GENOMIC DNA]</scope>
    <source>
        <strain evidence="2">cv. Old Blush</strain>
    </source>
</reference>
<accession>A0A2P6S8D0</accession>
<dbReference type="AlphaFoldDB" id="A0A2P6S8D0"/>
<evidence type="ECO:0000313" key="2">
    <source>
        <dbReference type="Proteomes" id="UP000238479"/>
    </source>
</evidence>
<evidence type="ECO:0000313" key="1">
    <source>
        <dbReference type="EMBL" id="PRQ54906.1"/>
    </source>
</evidence>
<organism evidence="1 2">
    <name type="scientific">Rosa chinensis</name>
    <name type="common">China rose</name>
    <dbReference type="NCBI Taxonomy" id="74649"/>
    <lineage>
        <taxon>Eukaryota</taxon>
        <taxon>Viridiplantae</taxon>
        <taxon>Streptophyta</taxon>
        <taxon>Embryophyta</taxon>
        <taxon>Tracheophyta</taxon>
        <taxon>Spermatophyta</taxon>
        <taxon>Magnoliopsida</taxon>
        <taxon>eudicotyledons</taxon>
        <taxon>Gunneridae</taxon>
        <taxon>Pentapetalae</taxon>
        <taxon>rosids</taxon>
        <taxon>fabids</taxon>
        <taxon>Rosales</taxon>
        <taxon>Rosaceae</taxon>
        <taxon>Rosoideae</taxon>
        <taxon>Rosoideae incertae sedis</taxon>
        <taxon>Rosa</taxon>
    </lineage>
</organism>
<sequence>MSVVKNLANFTIFSNPIGLVNRSHLYVLLVDRWRGNRETCLFFHITFVYIPSMDVRGHKIKKINFNYKHIGVYQFYSFSCMTYTLHLNCLGSF</sequence>
<keyword evidence="2" id="KW-1185">Reference proteome</keyword>
<dbReference type="Proteomes" id="UP000238479">
    <property type="component" value="Chromosome 1"/>
</dbReference>
<gene>
    <name evidence="1" type="ORF">RchiOBHm_Chr1g0318811</name>
</gene>
<dbReference type="Gramene" id="PRQ54906">
    <property type="protein sequence ID" value="PRQ54906"/>
    <property type="gene ID" value="RchiOBHm_Chr1g0318811"/>
</dbReference>
<dbReference type="EMBL" id="PDCK01000039">
    <property type="protein sequence ID" value="PRQ54906.1"/>
    <property type="molecule type" value="Genomic_DNA"/>
</dbReference>
<name>A0A2P6S8D0_ROSCH</name>